<accession>A0A858QBY0</accession>
<organism evidence="10 11">
    <name type="scientific">Methylococcus geothermalis</name>
    <dbReference type="NCBI Taxonomy" id="2681310"/>
    <lineage>
        <taxon>Bacteria</taxon>
        <taxon>Pseudomonadati</taxon>
        <taxon>Pseudomonadota</taxon>
        <taxon>Gammaproteobacteria</taxon>
        <taxon>Methylococcales</taxon>
        <taxon>Methylococcaceae</taxon>
        <taxon>Methylococcus</taxon>
    </lineage>
</organism>
<name>A0A858QBY0_9GAMM</name>
<dbReference type="AlphaFoldDB" id="A0A858QBY0"/>
<feature type="domain" description="Cytochrome c" evidence="9">
    <location>
        <begin position="27"/>
        <end position="108"/>
    </location>
</feature>
<evidence type="ECO:0000256" key="1">
    <source>
        <dbReference type="ARBA" id="ARBA00022448"/>
    </source>
</evidence>
<dbReference type="Pfam" id="PF00034">
    <property type="entry name" value="Cytochrom_C"/>
    <property type="match status" value="2"/>
</dbReference>
<dbReference type="Gene3D" id="1.10.760.10">
    <property type="entry name" value="Cytochrome c-like domain"/>
    <property type="match status" value="2"/>
</dbReference>
<feature type="region of interest" description="Disordered" evidence="7">
    <location>
        <begin position="128"/>
        <end position="148"/>
    </location>
</feature>
<keyword evidence="4" id="KW-0249">Electron transport</keyword>
<feature type="signal peptide" evidence="8">
    <location>
        <begin position="1"/>
        <end position="25"/>
    </location>
</feature>
<dbReference type="EMBL" id="CP046565">
    <property type="protein sequence ID" value="QJD31439.1"/>
    <property type="molecule type" value="Genomic_DNA"/>
</dbReference>
<keyword evidence="2 6" id="KW-0349">Heme</keyword>
<evidence type="ECO:0000256" key="8">
    <source>
        <dbReference type="SAM" id="SignalP"/>
    </source>
</evidence>
<feature type="domain" description="Cytochrome c" evidence="9">
    <location>
        <begin position="118"/>
        <end position="197"/>
    </location>
</feature>
<dbReference type="GO" id="GO:0009055">
    <property type="term" value="F:electron transfer activity"/>
    <property type="evidence" value="ECO:0007669"/>
    <property type="project" value="InterPro"/>
</dbReference>
<keyword evidence="11" id="KW-1185">Reference proteome</keyword>
<keyword evidence="1" id="KW-0813">Transport</keyword>
<evidence type="ECO:0000256" key="6">
    <source>
        <dbReference type="PROSITE-ProRule" id="PRU00433"/>
    </source>
</evidence>
<dbReference type="InterPro" id="IPR050597">
    <property type="entry name" value="Cytochrome_c_Oxidase_Subunit"/>
</dbReference>
<reference evidence="11" key="1">
    <citation type="submission" date="2019-12" db="EMBL/GenBank/DDBJ databases">
        <authorList>
            <person name="Awala S.I."/>
            <person name="Rhee S.K."/>
        </authorList>
    </citation>
    <scope>NUCLEOTIDE SEQUENCE [LARGE SCALE GENOMIC DNA]</scope>
    <source>
        <strain evidence="11">IM1</strain>
    </source>
</reference>
<dbReference type="PROSITE" id="PS51007">
    <property type="entry name" value="CYTC"/>
    <property type="match status" value="2"/>
</dbReference>
<evidence type="ECO:0000259" key="9">
    <source>
        <dbReference type="PROSITE" id="PS51007"/>
    </source>
</evidence>
<feature type="chain" id="PRO_5032818014" evidence="8">
    <location>
        <begin position="26"/>
        <end position="206"/>
    </location>
</feature>
<evidence type="ECO:0000313" key="10">
    <source>
        <dbReference type="EMBL" id="QJD31439.1"/>
    </source>
</evidence>
<gene>
    <name evidence="10" type="ORF">GNH96_12635</name>
</gene>
<evidence type="ECO:0000256" key="5">
    <source>
        <dbReference type="ARBA" id="ARBA00023004"/>
    </source>
</evidence>
<evidence type="ECO:0000313" key="11">
    <source>
        <dbReference type="Proteomes" id="UP000503004"/>
    </source>
</evidence>
<keyword evidence="8" id="KW-0732">Signal</keyword>
<dbReference type="PANTHER" id="PTHR33751">
    <property type="entry name" value="CBB3-TYPE CYTOCHROME C OXIDASE SUBUNIT FIXP"/>
    <property type="match status" value="1"/>
</dbReference>
<dbReference type="Proteomes" id="UP000503004">
    <property type="component" value="Chromosome"/>
</dbReference>
<dbReference type="KEGG" id="metu:GNH96_12635"/>
<evidence type="ECO:0000256" key="3">
    <source>
        <dbReference type="ARBA" id="ARBA00022723"/>
    </source>
</evidence>
<evidence type="ECO:0000256" key="4">
    <source>
        <dbReference type="ARBA" id="ARBA00022982"/>
    </source>
</evidence>
<dbReference type="SUPFAM" id="SSF46626">
    <property type="entry name" value="Cytochrome c"/>
    <property type="match status" value="2"/>
</dbReference>
<keyword evidence="5 6" id="KW-0408">Iron</keyword>
<protein>
    <submittedName>
        <fullName evidence="10">C-type cytochrome</fullName>
    </submittedName>
</protein>
<keyword evidence="3 6" id="KW-0479">Metal-binding</keyword>
<dbReference type="PANTHER" id="PTHR33751:SF9">
    <property type="entry name" value="CYTOCHROME C4"/>
    <property type="match status" value="1"/>
</dbReference>
<dbReference type="GO" id="GO:0046872">
    <property type="term" value="F:metal ion binding"/>
    <property type="evidence" value="ECO:0007669"/>
    <property type="project" value="UniProtKB-KW"/>
</dbReference>
<sequence length="206" mass="21779">MKNHILWKVAVAGLAGMVSSGTVSAEGDRMSGKEKFYTCAGCHGIEGYSNAYPTYHVPKLAGQHDDYVVSSLKAYASGARRHGSMEGNAVSLSDKDMQDIAAYVAGFRAINVKNAVTGNVANGKKKAETSGCGGCHGEDGNGESPNPRLAGQYENYLMKALEDYKTGVRKNAIMNGLAGALSNEDMHDLAAYYSSQARGLSVVQDN</sequence>
<evidence type="ECO:0000256" key="2">
    <source>
        <dbReference type="ARBA" id="ARBA00022617"/>
    </source>
</evidence>
<proteinExistence type="predicted"/>
<dbReference type="InterPro" id="IPR036909">
    <property type="entry name" value="Cyt_c-like_dom_sf"/>
</dbReference>
<evidence type="ECO:0000256" key="7">
    <source>
        <dbReference type="SAM" id="MobiDB-lite"/>
    </source>
</evidence>
<dbReference type="GO" id="GO:0020037">
    <property type="term" value="F:heme binding"/>
    <property type="evidence" value="ECO:0007669"/>
    <property type="project" value="InterPro"/>
</dbReference>
<dbReference type="InterPro" id="IPR009056">
    <property type="entry name" value="Cyt_c-like_dom"/>
</dbReference>